<evidence type="ECO:0000313" key="7">
    <source>
        <dbReference type="EMBL" id="NYE74098.1"/>
    </source>
</evidence>
<evidence type="ECO:0000256" key="5">
    <source>
        <dbReference type="ARBA" id="ARBA00024937"/>
    </source>
</evidence>
<dbReference type="Gene3D" id="3.40.50.1360">
    <property type="match status" value="1"/>
</dbReference>
<protein>
    <recommendedName>
        <fullName evidence="1">Lactose phosphotransferase system repressor</fullName>
    </recommendedName>
</protein>
<evidence type="ECO:0000256" key="1">
    <source>
        <dbReference type="ARBA" id="ARBA00021390"/>
    </source>
</evidence>
<dbReference type="EMBL" id="JACCBU010000001">
    <property type="protein sequence ID" value="NYE74098.1"/>
    <property type="molecule type" value="Genomic_DNA"/>
</dbReference>
<dbReference type="PROSITE" id="PS51000">
    <property type="entry name" value="HTH_DEOR_2"/>
    <property type="match status" value="1"/>
</dbReference>
<organism evidence="7 8">
    <name type="scientific">Microlunatus parietis</name>
    <dbReference type="NCBI Taxonomy" id="682979"/>
    <lineage>
        <taxon>Bacteria</taxon>
        <taxon>Bacillati</taxon>
        <taxon>Actinomycetota</taxon>
        <taxon>Actinomycetes</taxon>
        <taxon>Propionibacteriales</taxon>
        <taxon>Propionibacteriaceae</taxon>
        <taxon>Microlunatus</taxon>
    </lineage>
</organism>
<keyword evidence="8" id="KW-1185">Reference proteome</keyword>
<proteinExistence type="predicted"/>
<evidence type="ECO:0000256" key="2">
    <source>
        <dbReference type="ARBA" id="ARBA00022491"/>
    </source>
</evidence>
<dbReference type="InterPro" id="IPR036388">
    <property type="entry name" value="WH-like_DNA-bd_sf"/>
</dbReference>
<keyword evidence="4" id="KW-0804">Transcription</keyword>
<dbReference type="PRINTS" id="PR00037">
    <property type="entry name" value="HTHLACR"/>
</dbReference>
<dbReference type="Pfam" id="PF08220">
    <property type="entry name" value="HTH_DeoR"/>
    <property type="match status" value="1"/>
</dbReference>
<dbReference type="InterPro" id="IPR036390">
    <property type="entry name" value="WH_DNA-bd_sf"/>
</dbReference>
<dbReference type="RefSeq" id="WP_179756163.1">
    <property type="nucleotide sequence ID" value="NZ_JACCBU010000001.1"/>
</dbReference>
<dbReference type="Gene3D" id="1.10.10.10">
    <property type="entry name" value="Winged helix-like DNA-binding domain superfamily/Winged helix DNA-binding domain"/>
    <property type="match status" value="1"/>
</dbReference>
<dbReference type="AlphaFoldDB" id="A0A7Y9LER0"/>
<dbReference type="SMART" id="SM01134">
    <property type="entry name" value="DeoRC"/>
    <property type="match status" value="1"/>
</dbReference>
<comment type="function">
    <text evidence="5">Repressor of the lactose catabolism operon. Galactose-6-phosphate is the inducer.</text>
</comment>
<evidence type="ECO:0000256" key="4">
    <source>
        <dbReference type="ARBA" id="ARBA00023163"/>
    </source>
</evidence>
<gene>
    <name evidence="7" type="ORF">BKA15_005427</name>
</gene>
<keyword evidence="3" id="KW-0805">Transcription regulation</keyword>
<feature type="domain" description="HTH deoR-type" evidence="6">
    <location>
        <begin position="3"/>
        <end position="58"/>
    </location>
</feature>
<dbReference type="InterPro" id="IPR050313">
    <property type="entry name" value="Carb_Metab_HTH_regulators"/>
</dbReference>
<comment type="caution">
    <text evidence="7">The sequence shown here is derived from an EMBL/GenBank/DDBJ whole genome shotgun (WGS) entry which is preliminary data.</text>
</comment>
<evidence type="ECO:0000259" key="6">
    <source>
        <dbReference type="PROSITE" id="PS51000"/>
    </source>
</evidence>
<evidence type="ECO:0000313" key="8">
    <source>
        <dbReference type="Proteomes" id="UP000569914"/>
    </source>
</evidence>
<dbReference type="Pfam" id="PF00455">
    <property type="entry name" value="DeoRC"/>
    <property type="match status" value="1"/>
</dbReference>
<dbReference type="Proteomes" id="UP000569914">
    <property type="component" value="Unassembled WGS sequence"/>
</dbReference>
<dbReference type="SUPFAM" id="SSF100950">
    <property type="entry name" value="NagB/RpiA/CoA transferase-like"/>
    <property type="match status" value="1"/>
</dbReference>
<dbReference type="PANTHER" id="PTHR30363:SF4">
    <property type="entry name" value="GLYCEROL-3-PHOSPHATE REGULON REPRESSOR"/>
    <property type="match status" value="1"/>
</dbReference>
<accession>A0A7Y9LER0</accession>
<keyword evidence="2" id="KW-0678">Repressor</keyword>
<dbReference type="SMART" id="SM00420">
    <property type="entry name" value="HTH_DEOR"/>
    <property type="match status" value="1"/>
</dbReference>
<sequence length="254" mass="26677">MGAEQRRAEILRLATDRGPAGVAELAERFGVTASTIRRDLARLSGTGRLARTYGGAMAVPESSLRQRGGEAAEAKRSIAGWAAGRIEPGTSVLLDAGSTVAQVARLLPAGLGVTVTTASIPVIGQLHGRGDVATICLGGRVRALSDAFVGPLTEAALERLSFDVAFLGADGVTSDSGLCEAEPEQTRLKELMARRSRQVYVLAHAAKLNHRPFHAWARLDRPWTLVTDVGAPDEVVAEFRAGGVEVVVVPSGRP</sequence>
<dbReference type="InterPro" id="IPR037171">
    <property type="entry name" value="NagB/RpiA_transferase-like"/>
</dbReference>
<reference evidence="7 8" key="1">
    <citation type="submission" date="2020-07" db="EMBL/GenBank/DDBJ databases">
        <title>Sequencing the genomes of 1000 actinobacteria strains.</title>
        <authorList>
            <person name="Klenk H.-P."/>
        </authorList>
    </citation>
    <scope>NUCLEOTIDE SEQUENCE [LARGE SCALE GENOMIC DNA]</scope>
    <source>
        <strain evidence="7 8">DSM 22083</strain>
    </source>
</reference>
<dbReference type="SUPFAM" id="SSF46785">
    <property type="entry name" value="Winged helix' DNA-binding domain"/>
    <property type="match status" value="1"/>
</dbReference>
<dbReference type="GO" id="GO:0003700">
    <property type="term" value="F:DNA-binding transcription factor activity"/>
    <property type="evidence" value="ECO:0007669"/>
    <property type="project" value="InterPro"/>
</dbReference>
<dbReference type="InterPro" id="IPR001034">
    <property type="entry name" value="DeoR_HTH"/>
</dbReference>
<dbReference type="InterPro" id="IPR014036">
    <property type="entry name" value="DeoR-like_C"/>
</dbReference>
<evidence type="ECO:0000256" key="3">
    <source>
        <dbReference type="ARBA" id="ARBA00023015"/>
    </source>
</evidence>
<name>A0A7Y9LER0_9ACTN</name>
<dbReference type="PANTHER" id="PTHR30363">
    <property type="entry name" value="HTH-TYPE TRANSCRIPTIONAL REGULATOR SRLR-RELATED"/>
    <property type="match status" value="1"/>
</dbReference>